<dbReference type="AlphaFoldDB" id="A0A498I5E6"/>
<reference evidence="1 2" key="1">
    <citation type="submission" date="2018-10" db="EMBL/GenBank/DDBJ databases">
        <title>A high-quality apple genome assembly.</title>
        <authorList>
            <person name="Hu J."/>
        </authorList>
    </citation>
    <scope>NUCLEOTIDE SEQUENCE [LARGE SCALE GENOMIC DNA]</scope>
    <source>
        <strain evidence="2">cv. HFTH1</strain>
        <tissue evidence="1">Young leaf</tissue>
    </source>
</reference>
<accession>A0A498I5E6</accession>
<keyword evidence="2" id="KW-1185">Reference proteome</keyword>
<gene>
    <name evidence="1" type="ORF">DVH24_002244</name>
</gene>
<comment type="caution">
    <text evidence="1">The sequence shown here is derived from an EMBL/GenBank/DDBJ whole genome shotgun (WGS) entry which is preliminary data.</text>
</comment>
<protein>
    <recommendedName>
        <fullName evidence="3">RNase H type-1 domain-containing protein</fullName>
    </recommendedName>
</protein>
<name>A0A498I5E6_MALDO</name>
<evidence type="ECO:0008006" key="3">
    <source>
        <dbReference type="Google" id="ProtNLM"/>
    </source>
</evidence>
<evidence type="ECO:0000313" key="2">
    <source>
        <dbReference type="Proteomes" id="UP000290289"/>
    </source>
</evidence>
<organism evidence="1 2">
    <name type="scientific">Malus domestica</name>
    <name type="common">Apple</name>
    <name type="synonym">Pyrus malus</name>
    <dbReference type="NCBI Taxonomy" id="3750"/>
    <lineage>
        <taxon>Eukaryota</taxon>
        <taxon>Viridiplantae</taxon>
        <taxon>Streptophyta</taxon>
        <taxon>Embryophyta</taxon>
        <taxon>Tracheophyta</taxon>
        <taxon>Spermatophyta</taxon>
        <taxon>Magnoliopsida</taxon>
        <taxon>eudicotyledons</taxon>
        <taxon>Gunneridae</taxon>
        <taxon>Pentapetalae</taxon>
        <taxon>rosids</taxon>
        <taxon>fabids</taxon>
        <taxon>Rosales</taxon>
        <taxon>Rosaceae</taxon>
        <taxon>Amygdaloideae</taxon>
        <taxon>Maleae</taxon>
        <taxon>Malus</taxon>
    </lineage>
</organism>
<sequence>MWSPPPSNFVKVNCDGSWTKSYRHMGLGVLAPGGSGWKGNCYYSLEAEVRTALLAMETTIENNLSQLIQNINEGTKQATLTIFPIIIQICNIRHRFQFLNWSSITGQANSIANWVALHCKRGDVSERLGSQTPIRSRSYFVHRWSSLSSLGSCSGFGFSFEYGDQSYA</sequence>
<dbReference type="EMBL" id="RDQH01000339">
    <property type="protein sequence ID" value="RXH78726.1"/>
    <property type="molecule type" value="Genomic_DNA"/>
</dbReference>
<evidence type="ECO:0000313" key="1">
    <source>
        <dbReference type="EMBL" id="RXH78726.1"/>
    </source>
</evidence>
<dbReference type="Proteomes" id="UP000290289">
    <property type="component" value="Chromosome 13"/>
</dbReference>
<proteinExistence type="predicted"/>